<evidence type="ECO:0008006" key="5">
    <source>
        <dbReference type="Google" id="ProtNLM"/>
    </source>
</evidence>
<dbReference type="STRING" id="52560.SAMN04488082_102392"/>
<feature type="region of interest" description="Disordered" evidence="1">
    <location>
        <begin position="181"/>
        <end position="206"/>
    </location>
</feature>
<feature type="transmembrane region" description="Helical" evidence="2">
    <location>
        <begin position="130"/>
        <end position="147"/>
    </location>
</feature>
<feature type="transmembrane region" description="Helical" evidence="2">
    <location>
        <begin position="12"/>
        <end position="34"/>
    </location>
</feature>
<organism evidence="3 4">
    <name type="scientific">Desulfomicrobium apsheronum</name>
    <dbReference type="NCBI Taxonomy" id="52560"/>
    <lineage>
        <taxon>Bacteria</taxon>
        <taxon>Pseudomonadati</taxon>
        <taxon>Thermodesulfobacteriota</taxon>
        <taxon>Desulfovibrionia</taxon>
        <taxon>Desulfovibrionales</taxon>
        <taxon>Desulfomicrobiaceae</taxon>
        <taxon>Desulfomicrobium</taxon>
    </lineage>
</organism>
<name>A0A1I3QMY4_9BACT</name>
<evidence type="ECO:0000313" key="4">
    <source>
        <dbReference type="Proteomes" id="UP000198635"/>
    </source>
</evidence>
<keyword evidence="2" id="KW-0812">Transmembrane</keyword>
<feature type="transmembrane region" description="Helical" evidence="2">
    <location>
        <begin position="86"/>
        <end position="110"/>
    </location>
</feature>
<accession>A0A1I3QMY4</accession>
<feature type="compositionally biased region" description="Basic and acidic residues" evidence="1">
    <location>
        <begin position="189"/>
        <end position="206"/>
    </location>
</feature>
<gene>
    <name evidence="3" type="ORF">SAMN04488082_102392</name>
</gene>
<dbReference type="EMBL" id="FORX01000002">
    <property type="protein sequence ID" value="SFJ35170.1"/>
    <property type="molecule type" value="Genomic_DNA"/>
</dbReference>
<evidence type="ECO:0000313" key="3">
    <source>
        <dbReference type="EMBL" id="SFJ35170.1"/>
    </source>
</evidence>
<keyword evidence="2" id="KW-1133">Transmembrane helix</keyword>
<keyword evidence="2" id="KW-0472">Membrane</keyword>
<protein>
    <recommendedName>
        <fullName evidence="5">DUF106 domain-containing protein</fullName>
    </recommendedName>
</protein>
<reference evidence="4" key="1">
    <citation type="submission" date="2016-10" db="EMBL/GenBank/DDBJ databases">
        <authorList>
            <person name="Varghese N."/>
            <person name="Submissions S."/>
        </authorList>
    </citation>
    <scope>NUCLEOTIDE SEQUENCE [LARGE SCALE GENOMIC DNA]</scope>
    <source>
        <strain evidence="4">DSM 5918</strain>
    </source>
</reference>
<sequence>MFIWGFRLFAHPWGGFLTGLAVLCLLCVITGDFTSHLARRLNRKVYGKYRDEMVRQHNLSVEALKHSDKEAYKAVNRQAHEAFGKYFFSQAGAFTLSIWPLPFAMAWLDIRFGGIALTLPFAVPGIGDSVFYPFFFFPIYIAVRISYGKIMRRFPFYRRILDWSKHGNETQMVPFMDLLKPSTGATPGKLEEDERPSGGPDDTPRK</sequence>
<dbReference type="AlphaFoldDB" id="A0A1I3QMY4"/>
<keyword evidence="4" id="KW-1185">Reference proteome</keyword>
<dbReference type="RefSeq" id="WP_177193008.1">
    <property type="nucleotide sequence ID" value="NZ_FORX01000002.1"/>
</dbReference>
<evidence type="ECO:0000256" key="1">
    <source>
        <dbReference type="SAM" id="MobiDB-lite"/>
    </source>
</evidence>
<proteinExistence type="predicted"/>
<evidence type="ECO:0000256" key="2">
    <source>
        <dbReference type="SAM" id="Phobius"/>
    </source>
</evidence>
<dbReference type="Proteomes" id="UP000198635">
    <property type="component" value="Unassembled WGS sequence"/>
</dbReference>